<keyword evidence="2" id="KW-0808">Transferase</keyword>
<proteinExistence type="predicted"/>
<dbReference type="Pfam" id="PF00535">
    <property type="entry name" value="Glycos_transf_2"/>
    <property type="match status" value="1"/>
</dbReference>
<dbReference type="EMBL" id="QICB01000001">
    <property type="protein sequence ID" value="RNL21409.1"/>
    <property type="molecule type" value="Genomic_DNA"/>
</dbReference>
<evidence type="ECO:0000259" key="1">
    <source>
        <dbReference type="Pfam" id="PF00535"/>
    </source>
</evidence>
<protein>
    <submittedName>
        <fullName evidence="2">Glycosyltransferase family 2 protein</fullName>
    </submittedName>
</protein>
<name>A0A3N0AH22_9ACTN</name>
<keyword evidence="3" id="KW-1185">Reference proteome</keyword>
<sequence>MASNAATETTRPIISVLIPIYNVEKYLRQCLDSLREQSFSDFEAICLNDGSTDASSTIAHEYAAADPRFRVVDKANSGYGATMNVGLDEARGTYVAVLESDDFFYPDALDSLHRAAVEYDAQAVKGNFTFYWTEGDRDELHRMVEPDMCGRVVDTREDMRIFYQKPSIWSGLYRRDFLAENDIRFLETPGASYQDTSFAFKVWASAERAAFLESPLVHYRQDNEASSVNSKGKVFCVCEEYAEINRWLDARADARHERSLRFMAQVSQYNAYLWNLDRLAPEFKMEFIERMGREFKAYEKTGALDWSEWNGWRTLNLRTIMDDPEKYLRVRARSNDSGTAAKALFALRLGGPKALAQAIAGRSK</sequence>
<dbReference type="InterPro" id="IPR001173">
    <property type="entry name" value="Glyco_trans_2-like"/>
</dbReference>
<dbReference type="RefSeq" id="WP_123197251.1">
    <property type="nucleotide sequence ID" value="NZ_QICB01000001.1"/>
</dbReference>
<reference evidence="3" key="1">
    <citation type="submission" date="2018-05" db="EMBL/GenBank/DDBJ databases">
        <title>Genome Sequencing of selected type strains of the family Eggerthellaceae.</title>
        <authorList>
            <person name="Danylec N."/>
            <person name="Stoll D.A."/>
            <person name="Doetsch A."/>
            <person name="Huch M."/>
        </authorList>
    </citation>
    <scope>NUCLEOTIDE SEQUENCE [LARGE SCALE GENOMIC DNA]</scope>
    <source>
        <strain evidence="3">DSM 17537</strain>
    </source>
</reference>
<dbReference type="InterPro" id="IPR029044">
    <property type="entry name" value="Nucleotide-diphossugar_trans"/>
</dbReference>
<dbReference type="PANTHER" id="PTHR22916:SF3">
    <property type="entry name" value="UDP-GLCNAC:BETAGAL BETA-1,3-N-ACETYLGLUCOSAMINYLTRANSFERASE-LIKE PROTEIN 1"/>
    <property type="match status" value="1"/>
</dbReference>
<dbReference type="PANTHER" id="PTHR22916">
    <property type="entry name" value="GLYCOSYLTRANSFERASE"/>
    <property type="match status" value="1"/>
</dbReference>
<evidence type="ECO:0000313" key="2">
    <source>
        <dbReference type="EMBL" id="RNL21409.1"/>
    </source>
</evidence>
<dbReference type="Proteomes" id="UP000267368">
    <property type="component" value="Unassembled WGS sequence"/>
</dbReference>
<feature type="domain" description="Glycosyltransferase 2-like" evidence="1">
    <location>
        <begin position="15"/>
        <end position="149"/>
    </location>
</feature>
<dbReference type="GO" id="GO:0016758">
    <property type="term" value="F:hexosyltransferase activity"/>
    <property type="evidence" value="ECO:0007669"/>
    <property type="project" value="UniProtKB-ARBA"/>
</dbReference>
<dbReference type="CDD" id="cd00761">
    <property type="entry name" value="Glyco_tranf_GTA_type"/>
    <property type="match status" value="1"/>
</dbReference>
<dbReference type="SUPFAM" id="SSF53448">
    <property type="entry name" value="Nucleotide-diphospho-sugar transferases"/>
    <property type="match status" value="1"/>
</dbReference>
<gene>
    <name evidence="2" type="ORF">DMP07_00720</name>
</gene>
<dbReference type="AlphaFoldDB" id="A0A3N0AH22"/>
<comment type="caution">
    <text evidence="2">The sequence shown here is derived from an EMBL/GenBank/DDBJ whole genome shotgun (WGS) entry which is preliminary data.</text>
</comment>
<evidence type="ECO:0000313" key="3">
    <source>
        <dbReference type="Proteomes" id="UP000267368"/>
    </source>
</evidence>
<accession>A0A3N0AH22</accession>
<organism evidence="2 3">
    <name type="scientific">Slackia faecicanis</name>
    <dbReference type="NCBI Taxonomy" id="255723"/>
    <lineage>
        <taxon>Bacteria</taxon>
        <taxon>Bacillati</taxon>
        <taxon>Actinomycetota</taxon>
        <taxon>Coriobacteriia</taxon>
        <taxon>Eggerthellales</taxon>
        <taxon>Eggerthellaceae</taxon>
        <taxon>Slackia</taxon>
    </lineage>
</organism>
<dbReference type="OrthoDB" id="1666828at2"/>
<dbReference type="Gene3D" id="3.90.550.10">
    <property type="entry name" value="Spore Coat Polysaccharide Biosynthesis Protein SpsA, Chain A"/>
    <property type="match status" value="1"/>
</dbReference>